<evidence type="ECO:0000313" key="1">
    <source>
        <dbReference type="EMBL" id="MBF0967312.1"/>
    </source>
</evidence>
<evidence type="ECO:0000313" key="2">
    <source>
        <dbReference type="Proteomes" id="UP000759246"/>
    </source>
</evidence>
<protein>
    <submittedName>
        <fullName evidence="1">Uncharacterized protein</fullName>
    </submittedName>
</protein>
<proteinExistence type="predicted"/>
<reference evidence="1" key="1">
    <citation type="submission" date="2020-04" db="EMBL/GenBank/DDBJ databases">
        <title>Deep metagenomics examines the oral microbiome during advanced dental caries in children, revealing novel taxa and co-occurrences with host molecules.</title>
        <authorList>
            <person name="Baker J.L."/>
            <person name="Morton J.T."/>
            <person name="Dinis M."/>
            <person name="Alvarez R."/>
            <person name="Tran N.C."/>
            <person name="Knight R."/>
            <person name="Edlund A."/>
        </authorList>
    </citation>
    <scope>NUCLEOTIDE SEQUENCE</scope>
    <source>
        <strain evidence="1">JCVI_30_bin.13</strain>
    </source>
</reference>
<organism evidence="1 2">
    <name type="scientific">Actinomyces bouchesdurhonensis</name>
    <dbReference type="NCBI Taxonomy" id="1852361"/>
    <lineage>
        <taxon>Bacteria</taxon>
        <taxon>Bacillati</taxon>
        <taxon>Actinomycetota</taxon>
        <taxon>Actinomycetes</taxon>
        <taxon>Actinomycetales</taxon>
        <taxon>Actinomycetaceae</taxon>
        <taxon>Actinomyces</taxon>
    </lineage>
</organism>
<name>A0A929RSN6_9ACTO</name>
<gene>
    <name evidence="1" type="ORF">HXK09_09255</name>
</gene>
<dbReference type="Proteomes" id="UP000759246">
    <property type="component" value="Unassembled WGS sequence"/>
</dbReference>
<accession>A0A929RSN6</accession>
<sequence length="50" mass="5778">MQPLRASSRERLPEDPRFAEFTYKTDDTIEVQERTDFAASTDCNRIIVTG</sequence>
<dbReference type="EMBL" id="JABZGF010000404">
    <property type="protein sequence ID" value="MBF0967312.1"/>
    <property type="molecule type" value="Genomic_DNA"/>
</dbReference>
<dbReference type="AlphaFoldDB" id="A0A929RSN6"/>
<comment type="caution">
    <text evidence="1">The sequence shown here is derived from an EMBL/GenBank/DDBJ whole genome shotgun (WGS) entry which is preliminary data.</text>
</comment>